<dbReference type="STRING" id="45496.SAMN04488079_107119"/>
<dbReference type="AlphaFoldDB" id="A0A1I3Y514"/>
<dbReference type="SUPFAM" id="SSF53633">
    <property type="entry name" value="Carbamate kinase-like"/>
    <property type="match status" value="1"/>
</dbReference>
<reference evidence="3" key="1">
    <citation type="submission" date="2016-10" db="EMBL/GenBank/DDBJ databases">
        <authorList>
            <person name="Varghese N."/>
            <person name="Submissions S."/>
        </authorList>
    </citation>
    <scope>NUCLEOTIDE SEQUENCE [LARGE SCALE GENOMIC DNA]</scope>
    <source>
        <strain evidence="3">DSM 11578</strain>
    </source>
</reference>
<dbReference type="Proteomes" id="UP000198924">
    <property type="component" value="Unassembled WGS sequence"/>
</dbReference>
<keyword evidence="2" id="KW-0808">Transferase</keyword>
<sequence>MRVIKLGGSLFHTPELKQWLTLLSRASEYETVIIVPGGGPFADEVRHAQRLHRFSDSTAHHMAILAMSQFGLLIQDLAPNCRPFYYPSDQQAAPLKNGLYIWLPDKKVLSVPELRHSWNITSDSMALWLSQSLQADELSIIKRSTVISSQIKSLINHNVLDSGFLPLFHQQPVMTRLFHFQQQALFPDKGLVLQ</sequence>
<feature type="domain" description="Aspartate/glutamate/uridylate kinase" evidence="1">
    <location>
        <begin position="2"/>
        <end position="142"/>
    </location>
</feature>
<dbReference type="Gene3D" id="3.40.1160.10">
    <property type="entry name" value="Acetylglutamate kinase-like"/>
    <property type="match status" value="1"/>
</dbReference>
<protein>
    <submittedName>
        <fullName evidence="2">Amino acid kinase family protein</fullName>
    </submittedName>
</protein>
<proteinExistence type="predicted"/>
<dbReference type="InterPro" id="IPR001048">
    <property type="entry name" value="Asp/Glu/Uridylate_kinase"/>
</dbReference>
<keyword evidence="2" id="KW-0418">Kinase</keyword>
<dbReference type="Pfam" id="PF00696">
    <property type="entry name" value="AA_kinase"/>
    <property type="match status" value="1"/>
</dbReference>
<organism evidence="2 3">
    <name type="scientific">Methylophaga sulfidovorans</name>
    <dbReference type="NCBI Taxonomy" id="45496"/>
    <lineage>
        <taxon>Bacteria</taxon>
        <taxon>Pseudomonadati</taxon>
        <taxon>Pseudomonadota</taxon>
        <taxon>Gammaproteobacteria</taxon>
        <taxon>Thiotrichales</taxon>
        <taxon>Piscirickettsiaceae</taxon>
        <taxon>Methylophaga</taxon>
    </lineage>
</organism>
<keyword evidence="3" id="KW-1185">Reference proteome</keyword>
<dbReference type="RefSeq" id="WP_091713089.1">
    <property type="nucleotide sequence ID" value="NZ_FOSH01000007.1"/>
</dbReference>
<evidence type="ECO:0000259" key="1">
    <source>
        <dbReference type="Pfam" id="PF00696"/>
    </source>
</evidence>
<evidence type="ECO:0000313" key="3">
    <source>
        <dbReference type="Proteomes" id="UP000198924"/>
    </source>
</evidence>
<dbReference type="EMBL" id="FOSH01000007">
    <property type="protein sequence ID" value="SFK26361.1"/>
    <property type="molecule type" value="Genomic_DNA"/>
</dbReference>
<accession>A0A1I3Y514</accession>
<evidence type="ECO:0000313" key="2">
    <source>
        <dbReference type="EMBL" id="SFK26361.1"/>
    </source>
</evidence>
<dbReference type="OrthoDB" id="8526978at2"/>
<dbReference type="InterPro" id="IPR036393">
    <property type="entry name" value="AceGlu_kinase-like_sf"/>
</dbReference>
<gene>
    <name evidence="2" type="ORF">SAMN04488079_107119</name>
</gene>
<dbReference type="GO" id="GO:0016301">
    <property type="term" value="F:kinase activity"/>
    <property type="evidence" value="ECO:0007669"/>
    <property type="project" value="UniProtKB-KW"/>
</dbReference>
<name>A0A1I3Y514_9GAMM</name>